<evidence type="ECO:0000259" key="12">
    <source>
        <dbReference type="PROSITE" id="PS50102"/>
    </source>
</evidence>
<feature type="region of interest" description="Disordered" evidence="11">
    <location>
        <begin position="94"/>
        <end position="162"/>
    </location>
</feature>
<evidence type="ECO:0000256" key="4">
    <source>
        <dbReference type="ARBA" id="ARBA00022884"/>
    </source>
</evidence>
<keyword evidence="3" id="KW-0507">mRNA processing</keyword>
<name>A0A812CV18_ACAPH</name>
<evidence type="ECO:0000256" key="6">
    <source>
        <dbReference type="ARBA" id="ARBA00023242"/>
    </source>
</evidence>
<keyword evidence="14" id="KW-1185">Reference proteome</keyword>
<dbReference type="InterPro" id="IPR000504">
    <property type="entry name" value="RRM_dom"/>
</dbReference>
<evidence type="ECO:0000256" key="9">
    <source>
        <dbReference type="ARBA" id="ARBA00032663"/>
    </source>
</evidence>
<dbReference type="Gene3D" id="3.30.70.330">
    <property type="match status" value="1"/>
</dbReference>
<dbReference type="PANTHER" id="PTHR48028">
    <property type="entry name" value="GLYCINE-RICH RNA-BINDING PROTEIN RZ1A"/>
    <property type="match status" value="1"/>
</dbReference>
<dbReference type="PANTHER" id="PTHR48028:SF4">
    <property type="entry name" value="SC35-LIKE SPLICING FACTOR"/>
    <property type="match status" value="1"/>
</dbReference>
<dbReference type="EMBL" id="CAHIKZ030002335">
    <property type="protein sequence ID" value="CAE1285374.1"/>
    <property type="molecule type" value="Genomic_DNA"/>
</dbReference>
<dbReference type="GO" id="GO:0008380">
    <property type="term" value="P:RNA splicing"/>
    <property type="evidence" value="ECO:0007669"/>
    <property type="project" value="UniProtKB-KW"/>
</dbReference>
<dbReference type="AlphaFoldDB" id="A0A812CV18"/>
<reference evidence="13" key="1">
    <citation type="submission" date="2021-01" db="EMBL/GenBank/DDBJ databases">
        <authorList>
            <person name="Li R."/>
            <person name="Bekaert M."/>
        </authorList>
    </citation>
    <scope>NUCLEOTIDE SEQUENCE</scope>
    <source>
        <strain evidence="13">Farmed</strain>
    </source>
</reference>
<dbReference type="GO" id="GO:0006397">
    <property type="term" value="P:mRNA processing"/>
    <property type="evidence" value="ECO:0007669"/>
    <property type="project" value="UniProtKB-KW"/>
</dbReference>
<dbReference type="SUPFAM" id="SSF54928">
    <property type="entry name" value="RNA-binding domain, RBD"/>
    <property type="match status" value="1"/>
</dbReference>
<dbReference type="InterPro" id="IPR035979">
    <property type="entry name" value="RBD_domain_sf"/>
</dbReference>
<evidence type="ECO:0000313" key="13">
    <source>
        <dbReference type="EMBL" id="CAE1285374.1"/>
    </source>
</evidence>
<feature type="domain" description="RRM" evidence="12">
    <location>
        <begin position="170"/>
        <end position="255"/>
    </location>
</feature>
<evidence type="ECO:0000256" key="10">
    <source>
        <dbReference type="PROSITE-ProRule" id="PRU00176"/>
    </source>
</evidence>
<evidence type="ECO:0000256" key="11">
    <source>
        <dbReference type="SAM" id="MobiDB-lite"/>
    </source>
</evidence>
<feature type="compositionally biased region" description="Polar residues" evidence="11">
    <location>
        <begin position="128"/>
        <end position="139"/>
    </location>
</feature>
<evidence type="ECO:0000256" key="8">
    <source>
        <dbReference type="ARBA" id="ARBA00029667"/>
    </source>
</evidence>
<evidence type="ECO:0000256" key="1">
    <source>
        <dbReference type="ARBA" id="ARBA00004123"/>
    </source>
</evidence>
<keyword evidence="6" id="KW-0539">Nucleus</keyword>
<keyword evidence="4 10" id="KW-0694">RNA-binding</keyword>
<organism evidence="13 14">
    <name type="scientific">Acanthosepion pharaonis</name>
    <name type="common">Pharaoh cuttlefish</name>
    <name type="synonym">Sepia pharaonis</name>
    <dbReference type="NCBI Taxonomy" id="158019"/>
    <lineage>
        <taxon>Eukaryota</taxon>
        <taxon>Metazoa</taxon>
        <taxon>Spiralia</taxon>
        <taxon>Lophotrochozoa</taxon>
        <taxon>Mollusca</taxon>
        <taxon>Cephalopoda</taxon>
        <taxon>Coleoidea</taxon>
        <taxon>Decapodiformes</taxon>
        <taxon>Sepiida</taxon>
        <taxon>Sepiina</taxon>
        <taxon>Sepiidae</taxon>
        <taxon>Acanthosepion</taxon>
    </lineage>
</organism>
<evidence type="ECO:0000256" key="3">
    <source>
        <dbReference type="ARBA" id="ARBA00022664"/>
    </source>
</evidence>
<gene>
    <name evidence="13" type="ORF">SPHA_45382</name>
</gene>
<dbReference type="GO" id="GO:0003723">
    <property type="term" value="F:RNA binding"/>
    <property type="evidence" value="ECO:0007669"/>
    <property type="project" value="UniProtKB-UniRule"/>
</dbReference>
<accession>A0A812CV18</accession>
<dbReference type="Proteomes" id="UP000597762">
    <property type="component" value="Unassembled WGS sequence"/>
</dbReference>
<comment type="caution">
    <text evidence="13">The sequence shown here is derived from an EMBL/GenBank/DDBJ whole genome shotgun (WGS) entry which is preliminary data.</text>
</comment>
<protein>
    <recommendedName>
        <fullName evidence="2">Serine/arginine-rich splicing factor 2</fullName>
    </recommendedName>
    <alternativeName>
        <fullName evidence="9">Splicing component, 35 kDa</fullName>
    </alternativeName>
    <alternativeName>
        <fullName evidence="8">Splicing factor SC35</fullName>
    </alternativeName>
    <alternativeName>
        <fullName evidence="7">Splicing factor, arginine/serine-rich 2</fullName>
    </alternativeName>
</protein>
<dbReference type="InterPro" id="IPR012677">
    <property type="entry name" value="Nucleotide-bd_a/b_plait_sf"/>
</dbReference>
<keyword evidence="5" id="KW-0508">mRNA splicing</keyword>
<dbReference type="OrthoDB" id="76445at2759"/>
<sequence length="442" mass="49961">MSVVLARNAQDFAHQVSSLADTQGFYDNLSMDSSRLTSNIVVGITNDNSCSSNSSSESHRNDEAVSFNSRVFKSRACEYVEESLVEPTKSLLLSSSPVSDYDSHSKEQKDSGKSRLSVTEHGIGGTESSGENADNSFCTRPSEPSDKGPPQNAPCSRPNYRNDGISESGNIVFVSGLNSETTVSQLVELFGGREVLKSNNNGEPDVHIHLDRMTGKSRGQATVAFRTSDLAQSAIKKLNDSEFLGGRLTVQPYRKKTWPSRRGPGFGYVREYLPCRCWDWPHRHGNDFYNPIYPDTRLSSRSYHGGYHGMSGYRSDVYDRMHCPDPYFQGNYSRNRIRRDDFQFQRYAPDMVPETNSGPYFHCHSRTSRPCWDGYQRNCFSMGGYGGFTRPQNNPRDFYPRSIYGRGRMSSESERSHKSWKMDVPLISDSNKYGDRYSYRGH</sequence>
<evidence type="ECO:0000313" key="14">
    <source>
        <dbReference type="Proteomes" id="UP000597762"/>
    </source>
</evidence>
<dbReference type="GO" id="GO:0005634">
    <property type="term" value="C:nucleus"/>
    <property type="evidence" value="ECO:0007669"/>
    <property type="project" value="UniProtKB-SubCell"/>
</dbReference>
<evidence type="ECO:0000256" key="7">
    <source>
        <dbReference type="ARBA" id="ARBA00029589"/>
    </source>
</evidence>
<comment type="subcellular location">
    <subcellularLocation>
        <location evidence="1">Nucleus</location>
    </subcellularLocation>
</comment>
<dbReference type="Pfam" id="PF00076">
    <property type="entry name" value="RRM_1"/>
    <property type="match status" value="1"/>
</dbReference>
<dbReference type="PROSITE" id="PS50102">
    <property type="entry name" value="RRM"/>
    <property type="match status" value="1"/>
</dbReference>
<evidence type="ECO:0000256" key="2">
    <source>
        <dbReference type="ARBA" id="ARBA00015058"/>
    </source>
</evidence>
<proteinExistence type="predicted"/>
<dbReference type="SMART" id="SM00360">
    <property type="entry name" value="RRM"/>
    <property type="match status" value="1"/>
</dbReference>
<evidence type="ECO:0000256" key="5">
    <source>
        <dbReference type="ARBA" id="ARBA00023187"/>
    </source>
</evidence>
<feature type="compositionally biased region" description="Basic and acidic residues" evidence="11">
    <location>
        <begin position="101"/>
        <end position="113"/>
    </location>
</feature>
<dbReference type="InterPro" id="IPR051106">
    <property type="entry name" value="RNA-bind/splicing_reg"/>
</dbReference>